<protein>
    <submittedName>
        <fullName evidence="8">FHS family L-fucose permease-like MFS transporter</fullName>
    </submittedName>
</protein>
<feature type="transmembrane region" description="Helical" evidence="6">
    <location>
        <begin position="395"/>
        <end position="414"/>
    </location>
</feature>
<reference evidence="8 9" key="1">
    <citation type="submission" date="2020-08" db="EMBL/GenBank/DDBJ databases">
        <title>Genomic Encyclopedia of Type Strains, Phase IV (KMG-IV): sequencing the most valuable type-strain genomes for metagenomic binning, comparative biology and taxonomic classification.</title>
        <authorList>
            <person name="Goeker M."/>
        </authorList>
    </citation>
    <scope>NUCLEOTIDE SEQUENCE [LARGE SCALE GENOMIC DNA]</scope>
    <source>
        <strain evidence="8 9">DSM 22548</strain>
    </source>
</reference>
<dbReference type="PROSITE" id="PS50850">
    <property type="entry name" value="MFS"/>
    <property type="match status" value="1"/>
</dbReference>
<dbReference type="Proteomes" id="UP000541425">
    <property type="component" value="Unassembled WGS sequence"/>
</dbReference>
<proteinExistence type="predicted"/>
<evidence type="ECO:0000256" key="6">
    <source>
        <dbReference type="SAM" id="Phobius"/>
    </source>
</evidence>
<dbReference type="SUPFAM" id="SSF103473">
    <property type="entry name" value="MFS general substrate transporter"/>
    <property type="match status" value="1"/>
</dbReference>
<dbReference type="PANTHER" id="PTHR43702">
    <property type="entry name" value="L-FUCOSE-PROTON SYMPORTER"/>
    <property type="match status" value="1"/>
</dbReference>
<feature type="transmembrane region" description="Helical" evidence="6">
    <location>
        <begin position="69"/>
        <end position="89"/>
    </location>
</feature>
<feature type="transmembrane region" description="Helical" evidence="6">
    <location>
        <begin position="245"/>
        <end position="267"/>
    </location>
</feature>
<feature type="domain" description="Major facilitator superfamily (MFS) profile" evidence="7">
    <location>
        <begin position="31"/>
        <end position="420"/>
    </location>
</feature>
<evidence type="ECO:0000313" key="8">
    <source>
        <dbReference type="EMBL" id="MBB3702937.1"/>
    </source>
</evidence>
<keyword evidence="5 6" id="KW-0472">Membrane</keyword>
<comment type="subcellular location">
    <subcellularLocation>
        <location evidence="1">Cell inner membrane</location>
        <topology evidence="1">Multi-pass membrane protein</topology>
    </subcellularLocation>
</comment>
<dbReference type="PANTHER" id="PTHR43702:SF3">
    <property type="entry name" value="PROTEIN TSGA"/>
    <property type="match status" value="1"/>
</dbReference>
<accession>A0A7W5UK39</accession>
<dbReference type="CDD" id="cd17394">
    <property type="entry name" value="MFS_FucP_like"/>
    <property type="match status" value="1"/>
</dbReference>
<keyword evidence="3 6" id="KW-0812">Transmembrane</keyword>
<name>A0A7W5UK39_9BACT</name>
<evidence type="ECO:0000259" key="7">
    <source>
        <dbReference type="PROSITE" id="PS50850"/>
    </source>
</evidence>
<dbReference type="AlphaFoldDB" id="A0A7W5UK39"/>
<feature type="transmembrane region" description="Helical" evidence="6">
    <location>
        <begin position="163"/>
        <end position="183"/>
    </location>
</feature>
<evidence type="ECO:0000256" key="3">
    <source>
        <dbReference type="ARBA" id="ARBA00022692"/>
    </source>
</evidence>
<evidence type="ECO:0000256" key="2">
    <source>
        <dbReference type="ARBA" id="ARBA00022475"/>
    </source>
</evidence>
<feature type="transmembrane region" description="Helical" evidence="6">
    <location>
        <begin position="279"/>
        <end position="299"/>
    </location>
</feature>
<evidence type="ECO:0000256" key="5">
    <source>
        <dbReference type="ARBA" id="ARBA00023136"/>
    </source>
</evidence>
<gene>
    <name evidence="8" type="ORF">FHS60_001410</name>
</gene>
<keyword evidence="4 6" id="KW-1133">Transmembrane helix</keyword>
<feature type="transmembrane region" description="Helical" evidence="6">
    <location>
        <begin position="311"/>
        <end position="333"/>
    </location>
</feature>
<organism evidence="8 9">
    <name type="scientific">Alloprevotella rava</name>
    <dbReference type="NCBI Taxonomy" id="671218"/>
    <lineage>
        <taxon>Bacteria</taxon>
        <taxon>Pseudomonadati</taxon>
        <taxon>Bacteroidota</taxon>
        <taxon>Bacteroidia</taxon>
        <taxon>Bacteroidales</taxon>
        <taxon>Prevotellaceae</taxon>
        <taxon>Alloprevotella</taxon>
    </lineage>
</organism>
<keyword evidence="2" id="KW-1003">Cell membrane</keyword>
<dbReference type="EMBL" id="JACICA010000006">
    <property type="protein sequence ID" value="MBB3702937.1"/>
    <property type="molecule type" value="Genomic_DNA"/>
</dbReference>
<feature type="transmembrane region" description="Helical" evidence="6">
    <location>
        <begin position="339"/>
        <end position="357"/>
    </location>
</feature>
<sequence length="420" mass="45899">MPTNKHITKDTPNKSIHSPLPLERGKGVRLTFLLITILFFMWGFAHSMLDVLNKHFQVSLNISMTQAALVQNAVYGGYFLMAIPAGKIISRFGYRAGVLTGLVLFSLGALLFVPSSLLNNPLLTFYFFVFSLFVIGCGLTCLETSANPYATVLGDKEGAERRINFAQSFNGLGWILGPLIGLFLFREGAENNDVVIPYAVIGVIVLIMATVFSRVPLPEVGTENDATEEDPQKVRSLWQHRNFKFGILVLMLYVAAQTGVNSFFINYTTDPAVGISTTTATLLLAFGCMGLFMVGRLCGSWLMSRIRAERILTFCALGATLATFVILLTGGMIGTVALFFVYLFESIMFPTIFALSIRGLGSKQTKQASSYLIMSIVGGAVAPTIMAFIGEHSGLAQAFIVPLICYIAILLYGMKYKTLK</sequence>
<feature type="transmembrane region" description="Helical" evidence="6">
    <location>
        <begin position="30"/>
        <end position="49"/>
    </location>
</feature>
<feature type="transmembrane region" description="Helical" evidence="6">
    <location>
        <begin position="195"/>
        <end position="212"/>
    </location>
</feature>
<feature type="transmembrane region" description="Helical" evidence="6">
    <location>
        <begin position="96"/>
        <end position="117"/>
    </location>
</feature>
<comment type="caution">
    <text evidence="8">The sequence shown here is derived from an EMBL/GenBank/DDBJ whole genome shotgun (WGS) entry which is preliminary data.</text>
</comment>
<dbReference type="Gene3D" id="1.20.1250.20">
    <property type="entry name" value="MFS general substrate transporter like domains"/>
    <property type="match status" value="2"/>
</dbReference>
<evidence type="ECO:0000256" key="4">
    <source>
        <dbReference type="ARBA" id="ARBA00022989"/>
    </source>
</evidence>
<dbReference type="InterPro" id="IPR036259">
    <property type="entry name" value="MFS_trans_sf"/>
</dbReference>
<dbReference type="RefSeq" id="WP_244957458.1">
    <property type="nucleotide sequence ID" value="NZ_JACICA010000006.1"/>
</dbReference>
<evidence type="ECO:0000313" key="9">
    <source>
        <dbReference type="Proteomes" id="UP000541425"/>
    </source>
</evidence>
<dbReference type="InterPro" id="IPR050375">
    <property type="entry name" value="MFS_TsgA-like"/>
</dbReference>
<feature type="transmembrane region" description="Helical" evidence="6">
    <location>
        <begin position="123"/>
        <end position="142"/>
    </location>
</feature>
<evidence type="ECO:0000256" key="1">
    <source>
        <dbReference type="ARBA" id="ARBA00004429"/>
    </source>
</evidence>
<dbReference type="InterPro" id="IPR020846">
    <property type="entry name" value="MFS_dom"/>
</dbReference>
<dbReference type="GO" id="GO:0022857">
    <property type="term" value="F:transmembrane transporter activity"/>
    <property type="evidence" value="ECO:0007669"/>
    <property type="project" value="InterPro"/>
</dbReference>
<dbReference type="InterPro" id="IPR011701">
    <property type="entry name" value="MFS"/>
</dbReference>
<feature type="transmembrane region" description="Helical" evidence="6">
    <location>
        <begin position="369"/>
        <end position="389"/>
    </location>
</feature>
<dbReference type="GO" id="GO:0005886">
    <property type="term" value="C:plasma membrane"/>
    <property type="evidence" value="ECO:0007669"/>
    <property type="project" value="UniProtKB-SubCell"/>
</dbReference>
<dbReference type="Pfam" id="PF07690">
    <property type="entry name" value="MFS_1"/>
    <property type="match status" value="1"/>
</dbReference>